<dbReference type="EMBL" id="MN739936">
    <property type="protein sequence ID" value="QHT78728.1"/>
    <property type="molecule type" value="Genomic_DNA"/>
</dbReference>
<name>A0A6C0HDQ9_9ZZZZ</name>
<proteinExistence type="predicted"/>
<evidence type="ECO:0000313" key="2">
    <source>
        <dbReference type="EMBL" id="QHT78728.1"/>
    </source>
</evidence>
<sequence>MSDYFEKYGGKNPITEKNADPVQCCLEGSYLNCPENPWRFEKGLCQNFMGQRCARGWDKYCDLYLDQQSTADFTGKKANDFLFEAFTAKFCRDDTSDPTNKCYTRCEMMNPLADNSAVVCKTYGNNAYRDVKTLSAISTAFLQDAKLDSSSPISVHQCPKTCDLLSLNDFEDNDRLLNEVLDRGVAQNGVMNLAENIVKQGILVKNSRLRNFISKYITSGGQPNQIDATLGKTNFKSIVPVPTPIASTIPENPIMKTTTEPERNTLPINLQKSQVMKREGFRGETSGMSQQDMVLYAIVIGITGYLLFTSLCKK</sequence>
<protein>
    <submittedName>
        <fullName evidence="2">Uncharacterized protein</fullName>
    </submittedName>
</protein>
<feature type="transmembrane region" description="Helical" evidence="1">
    <location>
        <begin position="293"/>
        <end position="312"/>
    </location>
</feature>
<keyword evidence="1" id="KW-0472">Membrane</keyword>
<reference evidence="2" key="1">
    <citation type="journal article" date="2020" name="Nature">
        <title>Giant virus diversity and host interactions through global metagenomics.</title>
        <authorList>
            <person name="Schulz F."/>
            <person name="Roux S."/>
            <person name="Paez-Espino D."/>
            <person name="Jungbluth S."/>
            <person name="Walsh D.A."/>
            <person name="Denef V.J."/>
            <person name="McMahon K.D."/>
            <person name="Konstantinidis K.T."/>
            <person name="Eloe-Fadrosh E.A."/>
            <person name="Kyrpides N.C."/>
            <person name="Woyke T."/>
        </authorList>
    </citation>
    <scope>NUCLEOTIDE SEQUENCE</scope>
    <source>
        <strain evidence="2">GVMAG-M-3300023179-92</strain>
    </source>
</reference>
<organism evidence="2">
    <name type="scientific">viral metagenome</name>
    <dbReference type="NCBI Taxonomy" id="1070528"/>
    <lineage>
        <taxon>unclassified sequences</taxon>
        <taxon>metagenomes</taxon>
        <taxon>organismal metagenomes</taxon>
    </lineage>
</organism>
<evidence type="ECO:0000256" key="1">
    <source>
        <dbReference type="SAM" id="Phobius"/>
    </source>
</evidence>
<accession>A0A6C0HDQ9</accession>
<dbReference type="AlphaFoldDB" id="A0A6C0HDQ9"/>
<keyword evidence="1" id="KW-0812">Transmembrane</keyword>
<keyword evidence="1" id="KW-1133">Transmembrane helix</keyword>